<dbReference type="InterPro" id="IPR015927">
    <property type="entry name" value="Peptidase_S24_S26A/B/C"/>
</dbReference>
<dbReference type="InterPro" id="IPR036286">
    <property type="entry name" value="LexA/Signal_pep-like_sf"/>
</dbReference>
<proteinExistence type="predicted"/>
<sequence length="150" mass="17446">MMNTMMHSLTINDNTLPCRHIPYYDDVQNSRLNFSKKLDLNLYCVKRPQQTCFIRVTNPNLLAWGIEVDDMLVVEKSSSLAIGDLVVVEIDSQFQVYEFMIHQNNEFIFFALDSTQENIKTDNWLNLPIIGTVTNTIHQMKPKNKMRFAA</sequence>
<dbReference type="HOGENOM" id="CLU_1782744_0_0_6"/>
<protein>
    <submittedName>
        <fullName evidence="2">Peptidase S24-like protein</fullName>
    </submittedName>
</protein>
<evidence type="ECO:0000313" key="2">
    <source>
        <dbReference type="EMBL" id="EEX50109.1"/>
    </source>
</evidence>
<comment type="caution">
    <text evidence="2">The sequence shown here is derived from an EMBL/GenBank/DDBJ whole genome shotgun (WGS) entry which is preliminary data.</text>
</comment>
<dbReference type="AlphaFoldDB" id="C9PQI7"/>
<evidence type="ECO:0000259" key="1">
    <source>
        <dbReference type="Pfam" id="PF00717"/>
    </source>
</evidence>
<dbReference type="Gene3D" id="2.10.109.10">
    <property type="entry name" value="Umud Fragment, subunit A"/>
    <property type="match status" value="1"/>
</dbReference>
<dbReference type="Proteomes" id="UP000005519">
    <property type="component" value="Unassembled WGS sequence"/>
</dbReference>
<organism evidence="2 3">
    <name type="scientific">Pasteurella dagmatis ATCC 43325</name>
    <dbReference type="NCBI Taxonomy" id="667128"/>
    <lineage>
        <taxon>Bacteria</taxon>
        <taxon>Pseudomonadati</taxon>
        <taxon>Pseudomonadota</taxon>
        <taxon>Gammaproteobacteria</taxon>
        <taxon>Pasteurellales</taxon>
        <taxon>Pasteurellaceae</taxon>
        <taxon>Pasteurella</taxon>
    </lineage>
</organism>
<evidence type="ECO:0000313" key="3">
    <source>
        <dbReference type="Proteomes" id="UP000005519"/>
    </source>
</evidence>
<gene>
    <name evidence="2" type="primary">impA</name>
    <name evidence="2" type="ORF">HMPREF0621_1180</name>
</gene>
<reference evidence="2 3" key="1">
    <citation type="submission" date="2009-10" db="EMBL/GenBank/DDBJ databases">
        <authorList>
            <person name="Muzny D."/>
            <person name="Qin X."/>
            <person name="Deng J."/>
            <person name="Jiang H."/>
            <person name="Liu Y."/>
            <person name="Qu J."/>
            <person name="Song X.-Z."/>
            <person name="Zhang L."/>
            <person name="Thornton R."/>
            <person name="Coyle M."/>
            <person name="Francisco L."/>
            <person name="Jackson L."/>
            <person name="Javaid M."/>
            <person name="Korchina V."/>
            <person name="Kovar C."/>
            <person name="Mata R."/>
            <person name="Mathew T."/>
            <person name="Ngo R."/>
            <person name="Nguyen L."/>
            <person name="Nguyen N."/>
            <person name="Okwuonu G."/>
            <person name="Ongeri F."/>
            <person name="Pham C."/>
            <person name="Simmons D."/>
            <person name="Wilczek-Boney K."/>
            <person name="Hale W."/>
            <person name="Jakkamsetti A."/>
            <person name="Pham P."/>
            <person name="Ruth R."/>
            <person name="San Lucas F."/>
            <person name="Warren J."/>
            <person name="Zhang J."/>
            <person name="Zhao Z."/>
            <person name="Zhou C."/>
            <person name="Zhu D."/>
            <person name="Lee S."/>
            <person name="Bess C."/>
            <person name="Blankenburg K."/>
            <person name="Forbes L."/>
            <person name="Fu Q."/>
            <person name="Gubbala S."/>
            <person name="Hirani K."/>
            <person name="Jayaseelan J.C."/>
            <person name="Lara F."/>
            <person name="Munidasa M."/>
            <person name="Palculict T."/>
            <person name="Patil S."/>
            <person name="Pu L.-L."/>
            <person name="Saada N."/>
            <person name="Tang L."/>
            <person name="Weissenberger G."/>
            <person name="Zhu Y."/>
            <person name="Hemphill L."/>
            <person name="Shang Y."/>
            <person name="Youmans B."/>
            <person name="Ayvaz T."/>
            <person name="Ross M."/>
            <person name="Santibanez J."/>
            <person name="Aqrawi P."/>
            <person name="Gross S."/>
            <person name="Joshi V."/>
            <person name="Fowler G."/>
            <person name="Nazareth L."/>
            <person name="Reid J."/>
            <person name="Worley K."/>
            <person name="Petrosino J."/>
            <person name="Highlander S."/>
            <person name="Gibbs R."/>
        </authorList>
    </citation>
    <scope>NUCLEOTIDE SEQUENCE [LARGE SCALE GENOMIC DNA]</scope>
    <source>
        <strain evidence="2 3">ATCC 43325</strain>
    </source>
</reference>
<keyword evidence="3" id="KW-1185">Reference proteome</keyword>
<name>C9PQI7_9PAST</name>
<feature type="domain" description="Peptidase S24/S26A/S26B/S26C" evidence="1">
    <location>
        <begin position="34"/>
        <end position="133"/>
    </location>
</feature>
<accession>C9PQI7</accession>
<dbReference type="EMBL" id="ACZR01000013">
    <property type="protein sequence ID" value="EEX50109.1"/>
    <property type="molecule type" value="Genomic_DNA"/>
</dbReference>
<dbReference type="Pfam" id="PF00717">
    <property type="entry name" value="Peptidase_S24"/>
    <property type="match status" value="1"/>
</dbReference>
<dbReference type="STRING" id="667128.HMPREF0621_1180"/>
<dbReference type="SUPFAM" id="SSF51306">
    <property type="entry name" value="LexA/Signal peptidase"/>
    <property type="match status" value="1"/>
</dbReference>